<name>A0A3N4R4A2_9ACTN</name>
<gene>
    <name evidence="1" type="ORF">EDD38_7332</name>
</gene>
<dbReference type="Proteomes" id="UP000266906">
    <property type="component" value="Unassembled WGS sequence"/>
</dbReference>
<keyword evidence="2" id="KW-1185">Reference proteome</keyword>
<dbReference type="EMBL" id="RKQG01000003">
    <property type="protein sequence ID" value="RPE28022.1"/>
    <property type="molecule type" value="Genomic_DNA"/>
</dbReference>
<protein>
    <recommendedName>
        <fullName evidence="3">SUKH superfamily protein</fullName>
    </recommendedName>
</protein>
<comment type="caution">
    <text evidence="1">The sequence shown here is derived from an EMBL/GenBank/DDBJ whole genome shotgun (WGS) entry which is preliminary data.</text>
</comment>
<dbReference type="SUPFAM" id="SSF160631">
    <property type="entry name" value="SMI1/KNR4-like"/>
    <property type="match status" value="1"/>
</dbReference>
<evidence type="ECO:0008006" key="3">
    <source>
        <dbReference type="Google" id="ProtNLM"/>
    </source>
</evidence>
<sequence length="209" mass="23043">MGEPTFTNEMATGGSGGGDAVVELSHRLSCIGPTRGDIVDWKAVEAAYGKQLPSDYRQFIDTFGRGSIEQQWVDICGPASGSAEWEGMRVDTLPPAMLRGAADDWNLPAQKGLYRVEDMLVWGITEADVLTWVAVGPDPDRWPVAVWARQHSAWTVYPVGMAEFLVRLLRDEFEEWPLSDVSFRGAGTARFLHEDDEDPDADLGSGPWN</sequence>
<evidence type="ECO:0000313" key="1">
    <source>
        <dbReference type="EMBL" id="RPE28022.1"/>
    </source>
</evidence>
<proteinExistence type="predicted"/>
<reference evidence="1 2" key="1">
    <citation type="submission" date="2018-11" db="EMBL/GenBank/DDBJ databases">
        <title>Sequencing the genomes of 1000 actinobacteria strains.</title>
        <authorList>
            <person name="Klenk H.-P."/>
        </authorList>
    </citation>
    <scope>NUCLEOTIDE SEQUENCE [LARGE SCALE GENOMIC DNA]</scope>
    <source>
        <strain evidence="1 2">DSM 44781</strain>
    </source>
</reference>
<evidence type="ECO:0000313" key="2">
    <source>
        <dbReference type="Proteomes" id="UP000266906"/>
    </source>
</evidence>
<accession>A0A3N4R4A2</accession>
<dbReference type="RefSeq" id="WP_123821519.1">
    <property type="nucleotide sequence ID" value="NZ_RKQG01000003.1"/>
</dbReference>
<dbReference type="AlphaFoldDB" id="A0A3N4R4A2"/>
<dbReference type="InterPro" id="IPR037883">
    <property type="entry name" value="Knr4/Smi1-like_sf"/>
</dbReference>
<organism evidence="1 2">
    <name type="scientific">Kitasatospora cineracea</name>
    <dbReference type="NCBI Taxonomy" id="88074"/>
    <lineage>
        <taxon>Bacteria</taxon>
        <taxon>Bacillati</taxon>
        <taxon>Actinomycetota</taxon>
        <taxon>Actinomycetes</taxon>
        <taxon>Kitasatosporales</taxon>
        <taxon>Streptomycetaceae</taxon>
        <taxon>Kitasatospora</taxon>
    </lineage>
</organism>